<dbReference type="EMBL" id="REGA01000021">
    <property type="protein sequence ID" value="RQG91056.1"/>
    <property type="molecule type" value="Genomic_DNA"/>
</dbReference>
<dbReference type="Proteomes" id="UP000282323">
    <property type="component" value="Unassembled WGS sequence"/>
</dbReference>
<feature type="compositionally biased region" description="Basic and acidic residues" evidence="1">
    <location>
        <begin position="57"/>
        <end position="67"/>
    </location>
</feature>
<proteinExistence type="predicted"/>
<feature type="region of interest" description="Disordered" evidence="1">
    <location>
        <begin position="32"/>
        <end position="67"/>
    </location>
</feature>
<keyword evidence="3" id="KW-1185">Reference proteome</keyword>
<reference evidence="2 3" key="1">
    <citation type="submission" date="2018-10" db="EMBL/GenBank/DDBJ databases">
        <title>Natrarchaeobius chitinivorans gen. nov., sp. nov., and Natrarchaeobius haloalkaliphilus sp. nov., alkaliphilic, chitin-utilizing haloarchaea from hypersaline alkaline lakes.</title>
        <authorList>
            <person name="Sorokin D.Y."/>
            <person name="Elcheninov A.G."/>
            <person name="Kostrikina N.A."/>
            <person name="Bale N.J."/>
            <person name="Sinninghe Damste J.S."/>
            <person name="Khijniak T.V."/>
            <person name="Kublanov I.V."/>
            <person name="Toshchakov S.V."/>
        </authorList>
    </citation>
    <scope>NUCLEOTIDE SEQUENCE [LARGE SCALE GENOMIC DNA]</scope>
    <source>
        <strain evidence="2 3">AArcht4T</strain>
    </source>
</reference>
<dbReference type="AlphaFoldDB" id="A0A3N6MBL7"/>
<name>A0A3N6MBL7_NATCH</name>
<feature type="compositionally biased region" description="Low complexity" evidence="1">
    <location>
        <begin position="40"/>
        <end position="54"/>
    </location>
</feature>
<protein>
    <submittedName>
        <fullName evidence="2">Uncharacterized protein</fullName>
    </submittedName>
</protein>
<organism evidence="2 3">
    <name type="scientific">Natrarchaeobius chitinivorans</name>
    <dbReference type="NCBI Taxonomy" id="1679083"/>
    <lineage>
        <taxon>Archaea</taxon>
        <taxon>Methanobacteriati</taxon>
        <taxon>Methanobacteriota</taxon>
        <taxon>Stenosarchaea group</taxon>
        <taxon>Halobacteria</taxon>
        <taxon>Halobacteriales</taxon>
        <taxon>Natrialbaceae</taxon>
        <taxon>Natrarchaeobius</taxon>
    </lineage>
</organism>
<accession>A0A3N6MBL7</accession>
<sequence>MKASVSLSRADGAIRRRVWANRHRTERFDVGCGRIGIGRSDSTSDAGDSTSGAANRRRSDDRRPTAR</sequence>
<evidence type="ECO:0000313" key="3">
    <source>
        <dbReference type="Proteomes" id="UP000282323"/>
    </source>
</evidence>
<evidence type="ECO:0000256" key="1">
    <source>
        <dbReference type="SAM" id="MobiDB-lite"/>
    </source>
</evidence>
<gene>
    <name evidence="2" type="ORF">EA473_19135</name>
</gene>
<evidence type="ECO:0000313" key="2">
    <source>
        <dbReference type="EMBL" id="RQG91056.1"/>
    </source>
</evidence>
<comment type="caution">
    <text evidence="2">The sequence shown here is derived from an EMBL/GenBank/DDBJ whole genome shotgun (WGS) entry which is preliminary data.</text>
</comment>